<keyword evidence="14" id="KW-0914">Notch signaling pathway</keyword>
<dbReference type="PROSITE" id="PS50297">
    <property type="entry name" value="ANK_REP_REGION"/>
    <property type="match status" value="3"/>
</dbReference>
<keyword evidence="12" id="KW-0677">Repeat</keyword>
<evidence type="ECO:0000256" key="29">
    <source>
        <dbReference type="SAM" id="SignalP"/>
    </source>
</evidence>
<feature type="domain" description="EGF-like" evidence="30">
    <location>
        <begin position="828"/>
        <end position="864"/>
    </location>
</feature>
<evidence type="ECO:0000256" key="6">
    <source>
        <dbReference type="ARBA" id="ARBA00022475"/>
    </source>
</evidence>
<keyword evidence="24" id="KW-0539">Nucleus</keyword>
<evidence type="ECO:0000256" key="9">
    <source>
        <dbReference type="ARBA" id="ARBA00022536"/>
    </source>
</evidence>
<feature type="disulfide bond" evidence="26">
    <location>
        <begin position="408"/>
        <end position="425"/>
    </location>
</feature>
<dbReference type="InterPro" id="IPR009030">
    <property type="entry name" value="Growth_fac_rcpt_cys_sf"/>
</dbReference>
<feature type="domain" description="EGF-like" evidence="30">
    <location>
        <begin position="673"/>
        <end position="711"/>
    </location>
</feature>
<feature type="disulfide bond" evidence="26">
    <location>
        <begin position="102"/>
        <end position="111"/>
    </location>
</feature>
<evidence type="ECO:0000256" key="12">
    <source>
        <dbReference type="ARBA" id="ARBA00022737"/>
    </source>
</evidence>
<evidence type="ECO:0000256" key="16">
    <source>
        <dbReference type="ARBA" id="ARBA00023015"/>
    </source>
</evidence>
<dbReference type="GO" id="GO:0051241">
    <property type="term" value="P:negative regulation of multicellular organismal process"/>
    <property type="evidence" value="ECO:0007669"/>
    <property type="project" value="UniProtKB-ARBA"/>
</dbReference>
<keyword evidence="23" id="KW-0325">Glycoprotein</keyword>
<dbReference type="FunFam" id="2.10.25.10:FF:000109">
    <property type="entry name" value="Notch homolog 4, [Drosophila]"/>
    <property type="match status" value="1"/>
</dbReference>
<feature type="disulfide bond" evidence="26">
    <location>
        <begin position="427"/>
        <end position="436"/>
    </location>
</feature>
<keyword evidence="15 28" id="KW-1133">Transmembrane helix</keyword>
<feature type="disulfide bond" evidence="26">
    <location>
        <begin position="740"/>
        <end position="749"/>
    </location>
</feature>
<dbReference type="PRINTS" id="PR00010">
    <property type="entry name" value="EGFBLOOD"/>
</dbReference>
<keyword evidence="33" id="KW-1185">Reference proteome</keyword>
<evidence type="ECO:0000256" key="15">
    <source>
        <dbReference type="ARBA" id="ARBA00022989"/>
    </source>
</evidence>
<evidence type="ECO:0000256" key="17">
    <source>
        <dbReference type="ARBA" id="ARBA00023043"/>
    </source>
</evidence>
<gene>
    <name evidence="32" type="ORF">L596_019847</name>
</gene>
<dbReference type="InterPro" id="IPR000742">
    <property type="entry name" value="EGF"/>
</dbReference>
<dbReference type="GO" id="GO:0061629">
    <property type="term" value="F:RNA polymerase II-specific DNA-binding transcription factor binding"/>
    <property type="evidence" value="ECO:0007669"/>
    <property type="project" value="UniProtKB-ARBA"/>
</dbReference>
<dbReference type="GO" id="GO:0007219">
    <property type="term" value="P:Notch signaling pathway"/>
    <property type="evidence" value="ECO:0007669"/>
    <property type="project" value="UniProtKB-KW"/>
</dbReference>
<feature type="domain" description="EGF-like" evidence="30">
    <location>
        <begin position="33"/>
        <end position="70"/>
    </location>
</feature>
<dbReference type="GO" id="GO:0051240">
    <property type="term" value="P:positive regulation of multicellular organismal process"/>
    <property type="evidence" value="ECO:0007669"/>
    <property type="project" value="UniProtKB-ARBA"/>
</dbReference>
<dbReference type="InterPro" id="IPR051022">
    <property type="entry name" value="Notch_Cell-Fate_Det"/>
</dbReference>
<evidence type="ECO:0000256" key="1">
    <source>
        <dbReference type="ARBA" id="ARBA00004123"/>
    </source>
</evidence>
<feature type="disulfide bond" evidence="26">
    <location>
        <begin position="854"/>
        <end position="863"/>
    </location>
</feature>
<keyword evidence="17 25" id="KW-0040">ANK repeat</keyword>
<dbReference type="PROSITE" id="PS01186">
    <property type="entry name" value="EGF_2"/>
    <property type="match status" value="16"/>
</dbReference>
<dbReference type="Pfam" id="PF07645">
    <property type="entry name" value="EGF_CA"/>
    <property type="match status" value="4"/>
</dbReference>
<dbReference type="InterPro" id="IPR018097">
    <property type="entry name" value="EGF_Ca-bd_CS"/>
</dbReference>
<evidence type="ECO:0000256" key="28">
    <source>
        <dbReference type="SAM" id="Phobius"/>
    </source>
</evidence>
<dbReference type="SMART" id="SM00181">
    <property type="entry name" value="EGF"/>
    <property type="match status" value="21"/>
</dbReference>
<keyword evidence="18 28" id="KW-0472">Membrane</keyword>
<evidence type="ECO:0000256" key="20">
    <source>
        <dbReference type="ARBA" id="ARBA00023159"/>
    </source>
</evidence>
<protein>
    <recommendedName>
        <fullName evidence="34">Notch</fullName>
    </recommendedName>
</protein>
<evidence type="ECO:0000256" key="4">
    <source>
        <dbReference type="ARBA" id="ARBA00005847"/>
    </source>
</evidence>
<dbReference type="GO" id="GO:0005509">
    <property type="term" value="F:calcium ion binding"/>
    <property type="evidence" value="ECO:0007669"/>
    <property type="project" value="InterPro"/>
</dbReference>
<keyword evidence="8" id="KW-0272">Extracellular matrix</keyword>
<feature type="disulfide bond" evidence="26">
    <location>
        <begin position="585"/>
        <end position="594"/>
    </location>
</feature>
<dbReference type="Pfam" id="PF12796">
    <property type="entry name" value="Ank_2"/>
    <property type="match status" value="2"/>
</dbReference>
<feature type="domain" description="LNR" evidence="31">
    <location>
        <begin position="923"/>
        <end position="962"/>
    </location>
</feature>
<keyword evidence="21" id="KW-0804">Transcription</keyword>
<feature type="domain" description="EGF-like" evidence="30">
    <location>
        <begin position="635"/>
        <end position="671"/>
    </location>
</feature>
<dbReference type="InterPro" id="IPR013032">
    <property type="entry name" value="EGF-like_CS"/>
</dbReference>
<dbReference type="GO" id="GO:0050793">
    <property type="term" value="P:regulation of developmental process"/>
    <property type="evidence" value="ECO:0007669"/>
    <property type="project" value="InterPro"/>
</dbReference>
<dbReference type="Proteomes" id="UP000298663">
    <property type="component" value="Unassembled WGS sequence"/>
</dbReference>
<keyword evidence="5" id="KW-0217">Developmental protein</keyword>
<keyword evidence="7" id="KW-0964">Secreted</keyword>
<comment type="caution">
    <text evidence="26">Lacks conserved residue(s) required for the propagation of feature annotation.</text>
</comment>
<dbReference type="PROSITE" id="PS01187">
    <property type="entry name" value="EGF_CA"/>
    <property type="match status" value="6"/>
</dbReference>
<feature type="domain" description="EGF-like" evidence="30">
    <location>
        <begin position="283"/>
        <end position="320"/>
    </location>
</feature>
<feature type="disulfide bond" evidence="26">
    <location>
        <begin position="541"/>
        <end position="550"/>
    </location>
</feature>
<comment type="caution">
    <text evidence="32">The sequence shown here is derived from an EMBL/GenBank/DDBJ whole genome shotgun (WGS) entry which is preliminary data.</text>
</comment>
<keyword evidence="11 29" id="KW-0732">Signal</keyword>
<dbReference type="GO" id="GO:0090575">
    <property type="term" value="C:RNA polymerase II transcription regulator complex"/>
    <property type="evidence" value="ECO:0007669"/>
    <property type="project" value="UniProtKB-ARBA"/>
</dbReference>
<keyword evidence="19 26" id="KW-1015">Disulfide bond</keyword>
<feature type="disulfide bond" evidence="26">
    <location>
        <begin position="271"/>
        <end position="280"/>
    </location>
</feature>
<dbReference type="CDD" id="cd00054">
    <property type="entry name" value="EGF_CA"/>
    <property type="match status" value="13"/>
</dbReference>
<dbReference type="SMART" id="SM00179">
    <property type="entry name" value="EGF_CA"/>
    <property type="match status" value="18"/>
</dbReference>
<evidence type="ECO:0000313" key="32">
    <source>
        <dbReference type="EMBL" id="TKR72396.1"/>
    </source>
</evidence>
<dbReference type="GO" id="GO:0001708">
    <property type="term" value="P:cell fate specification"/>
    <property type="evidence" value="ECO:0007669"/>
    <property type="project" value="UniProtKB-ARBA"/>
</dbReference>
<evidence type="ECO:0000256" key="2">
    <source>
        <dbReference type="ARBA" id="ARBA00004251"/>
    </source>
</evidence>
<evidence type="ECO:0000259" key="30">
    <source>
        <dbReference type="PROSITE" id="PS50026"/>
    </source>
</evidence>
<feature type="domain" description="EGF-like" evidence="30">
    <location>
        <begin position="556"/>
        <end position="595"/>
    </location>
</feature>
<dbReference type="InterPro" id="IPR001881">
    <property type="entry name" value="EGF-like_Ca-bd_dom"/>
</dbReference>
<feature type="domain" description="EGF-like" evidence="30">
    <location>
        <begin position="399"/>
        <end position="437"/>
    </location>
</feature>
<evidence type="ECO:0000256" key="21">
    <source>
        <dbReference type="ARBA" id="ARBA00023163"/>
    </source>
</evidence>
<dbReference type="PROSITE" id="PS50258">
    <property type="entry name" value="LNR"/>
    <property type="match status" value="3"/>
</dbReference>
<evidence type="ECO:0000256" key="14">
    <source>
        <dbReference type="ARBA" id="ARBA00022976"/>
    </source>
</evidence>
<dbReference type="FunFam" id="2.10.25.10:FF:000472">
    <property type="entry name" value="Uncharacterized protein, isoform A"/>
    <property type="match status" value="2"/>
</dbReference>
<dbReference type="InterPro" id="IPR010660">
    <property type="entry name" value="Notch_NOD_dom"/>
</dbReference>
<dbReference type="InterPro" id="IPR035993">
    <property type="entry name" value="Notch-like_dom_sf"/>
</dbReference>
<evidence type="ECO:0000256" key="7">
    <source>
        <dbReference type="ARBA" id="ARBA00022525"/>
    </source>
</evidence>
<evidence type="ECO:0000256" key="18">
    <source>
        <dbReference type="ARBA" id="ARBA00023136"/>
    </source>
</evidence>
<feature type="disulfide bond" evidence="26">
    <location>
        <begin position="60"/>
        <end position="69"/>
    </location>
</feature>
<feature type="domain" description="EGF-like" evidence="30">
    <location>
        <begin position="158"/>
        <end position="198"/>
    </location>
</feature>
<dbReference type="GO" id="GO:0045197">
    <property type="term" value="P:establishment or maintenance of epithelial cell apical/basal polarity"/>
    <property type="evidence" value="ECO:0007669"/>
    <property type="project" value="TreeGrafter"/>
</dbReference>
<dbReference type="GO" id="GO:0022611">
    <property type="term" value="P:dormancy process"/>
    <property type="evidence" value="ECO:0007669"/>
    <property type="project" value="UniProtKB-ARBA"/>
</dbReference>
<feature type="signal peptide" evidence="29">
    <location>
        <begin position="1"/>
        <end position="24"/>
    </location>
</feature>
<dbReference type="GO" id="GO:0007399">
    <property type="term" value="P:nervous system development"/>
    <property type="evidence" value="ECO:0007669"/>
    <property type="project" value="UniProtKB-ARBA"/>
</dbReference>
<dbReference type="PROSITE" id="PS50026">
    <property type="entry name" value="EGF_3"/>
    <property type="match status" value="21"/>
</dbReference>
<dbReference type="PRINTS" id="PR01452">
    <property type="entry name" value="LNOTCHREPEAT"/>
</dbReference>
<feature type="compositionally biased region" description="Low complexity" evidence="27">
    <location>
        <begin position="1531"/>
        <end position="1547"/>
    </location>
</feature>
<feature type="disulfide bond" evidence="26">
    <location>
        <begin position="310"/>
        <end position="319"/>
    </location>
</feature>
<feature type="disulfide bond" evidence="26">
    <location>
        <begin position="508"/>
        <end position="517"/>
    </location>
</feature>
<feature type="domain" description="EGF-like" evidence="30">
    <location>
        <begin position="115"/>
        <end position="157"/>
    </location>
</feature>
<dbReference type="Gene3D" id="2.10.25.10">
    <property type="entry name" value="Laminin"/>
    <property type="match status" value="20"/>
</dbReference>
<dbReference type="SMART" id="SM00248">
    <property type="entry name" value="ANK"/>
    <property type="match status" value="7"/>
</dbReference>
<dbReference type="PRINTS" id="PR01983">
    <property type="entry name" value="NOTCH"/>
</dbReference>
<dbReference type="GO" id="GO:0040024">
    <property type="term" value="P:dauer larval development"/>
    <property type="evidence" value="ECO:0007669"/>
    <property type="project" value="UniProtKB-ARBA"/>
</dbReference>
<dbReference type="PIRSF" id="PIRSF002279">
    <property type="entry name" value="Notch"/>
    <property type="match status" value="1"/>
</dbReference>
<dbReference type="InterPro" id="IPR008297">
    <property type="entry name" value="Notch"/>
</dbReference>
<accession>A0A4U5MRT2</accession>
<feature type="domain" description="EGF-like" evidence="30">
    <location>
        <begin position="439"/>
        <end position="480"/>
    </location>
</feature>
<feature type="disulfide bond" evidence="26">
    <location>
        <begin position="661"/>
        <end position="670"/>
    </location>
</feature>
<dbReference type="InterPro" id="IPR000800">
    <property type="entry name" value="Notch_dom"/>
</dbReference>
<reference evidence="32 33" key="1">
    <citation type="journal article" date="2015" name="Genome Biol.">
        <title>Comparative genomics of Steinernema reveals deeply conserved gene regulatory networks.</title>
        <authorList>
            <person name="Dillman A.R."/>
            <person name="Macchietto M."/>
            <person name="Porter C.F."/>
            <person name="Rogers A."/>
            <person name="Williams B."/>
            <person name="Antoshechkin I."/>
            <person name="Lee M.M."/>
            <person name="Goodwin Z."/>
            <person name="Lu X."/>
            <person name="Lewis E.E."/>
            <person name="Goodrich-Blair H."/>
            <person name="Stock S.P."/>
            <person name="Adams B.J."/>
            <person name="Sternberg P.W."/>
            <person name="Mortazavi A."/>
        </authorList>
    </citation>
    <scope>NUCLEOTIDE SEQUENCE [LARGE SCALE GENOMIC DNA]</scope>
    <source>
        <strain evidence="32 33">ALL</strain>
    </source>
</reference>
<feature type="disulfide bond" evidence="26">
    <location>
        <begin position="188"/>
        <end position="197"/>
    </location>
</feature>
<feature type="domain" description="EGF-like" evidence="30">
    <location>
        <begin position="362"/>
        <end position="398"/>
    </location>
</feature>
<dbReference type="Pfam" id="PF00008">
    <property type="entry name" value="EGF"/>
    <property type="match status" value="9"/>
</dbReference>
<keyword evidence="9 26" id="KW-0245">EGF-like domain</keyword>
<feature type="disulfide bond" evidence="26">
    <location>
        <begin position="623"/>
        <end position="632"/>
    </location>
</feature>
<feature type="repeat" description="ANK" evidence="25">
    <location>
        <begin position="1346"/>
        <end position="1367"/>
    </location>
</feature>
<dbReference type="InterPro" id="IPR049883">
    <property type="entry name" value="NOTCH1_EGF-like"/>
</dbReference>
<keyword evidence="13" id="KW-0221">Differentiation</keyword>
<feature type="domain" description="EGF-like" evidence="30">
    <location>
        <begin position="242"/>
        <end position="281"/>
    </location>
</feature>
<keyword evidence="10 28" id="KW-0812">Transmembrane</keyword>
<feature type="disulfide bond" evidence="26">
    <location>
        <begin position="147"/>
        <end position="156"/>
    </location>
</feature>
<feature type="repeat" description="ANK" evidence="25">
    <location>
        <begin position="1422"/>
        <end position="1454"/>
    </location>
</feature>
<dbReference type="SUPFAM" id="SSF57196">
    <property type="entry name" value="EGF/Laminin"/>
    <property type="match status" value="15"/>
</dbReference>
<dbReference type="Gene3D" id="3.30.300.320">
    <property type="match status" value="1"/>
</dbReference>
<dbReference type="EMBL" id="AZBU02000006">
    <property type="protein sequence ID" value="TKR72396.1"/>
    <property type="molecule type" value="Genomic_DNA"/>
</dbReference>
<dbReference type="Gene3D" id="1.25.40.20">
    <property type="entry name" value="Ankyrin repeat-containing domain"/>
    <property type="match status" value="1"/>
</dbReference>
<feature type="domain" description="LNR" evidence="31">
    <location>
        <begin position="963"/>
        <end position="1000"/>
    </location>
</feature>
<evidence type="ECO:0000256" key="19">
    <source>
        <dbReference type="ARBA" id="ARBA00023157"/>
    </source>
</evidence>
<evidence type="ECO:0008006" key="34">
    <source>
        <dbReference type="Google" id="ProtNLM"/>
    </source>
</evidence>
<feature type="disulfide bond" evidence="26">
    <location>
        <begin position="778"/>
        <end position="787"/>
    </location>
</feature>
<dbReference type="Gene3D" id="3.30.70.3310">
    <property type="match status" value="1"/>
</dbReference>
<dbReference type="InterPro" id="IPR002110">
    <property type="entry name" value="Ankyrin_rpt"/>
</dbReference>
<dbReference type="STRING" id="34508.A0A4U5MRT2"/>
<feature type="region of interest" description="Disordered" evidence="27">
    <location>
        <begin position="1214"/>
        <end position="1244"/>
    </location>
</feature>
<keyword evidence="16" id="KW-0805">Transcription regulation</keyword>
<feature type="domain" description="EGF-like" evidence="30">
    <location>
        <begin position="200"/>
        <end position="240"/>
    </location>
</feature>
<evidence type="ECO:0000256" key="10">
    <source>
        <dbReference type="ARBA" id="ARBA00022692"/>
    </source>
</evidence>
<dbReference type="PROSITE" id="PS50088">
    <property type="entry name" value="ANK_REPEAT"/>
    <property type="match status" value="3"/>
</dbReference>
<feature type="disulfide bond" evidence="26">
    <location>
        <begin position="816"/>
        <end position="825"/>
    </location>
</feature>
<dbReference type="FunFam" id="3.30.300.320:FF:000001">
    <property type="entry name" value="Neurogenic locus notch 1"/>
    <property type="match status" value="1"/>
</dbReference>
<evidence type="ECO:0000256" key="25">
    <source>
        <dbReference type="PROSITE-ProRule" id="PRU00023"/>
    </source>
</evidence>
<evidence type="ECO:0000256" key="13">
    <source>
        <dbReference type="ARBA" id="ARBA00022782"/>
    </source>
</evidence>
<feature type="disulfide bond" evidence="26">
    <location>
        <begin position="162"/>
        <end position="172"/>
    </location>
</feature>
<feature type="disulfide bond" evidence="26">
    <location>
        <begin position="350"/>
        <end position="359"/>
    </location>
</feature>
<feature type="disulfide bond" evidence="26">
    <location>
        <begin position="682"/>
        <end position="699"/>
    </location>
</feature>
<feature type="domain" description="EGF-like" evidence="30">
    <location>
        <begin position="322"/>
        <end position="360"/>
    </location>
</feature>
<feature type="domain" description="EGF-like" evidence="30">
    <location>
        <begin position="752"/>
        <end position="788"/>
    </location>
</feature>
<evidence type="ECO:0000256" key="5">
    <source>
        <dbReference type="ARBA" id="ARBA00022473"/>
    </source>
</evidence>
<dbReference type="InterPro" id="IPR000152">
    <property type="entry name" value="EGF-type_Asp/Asn_hydroxyl_site"/>
</dbReference>
<evidence type="ECO:0000256" key="22">
    <source>
        <dbReference type="ARBA" id="ARBA00023170"/>
    </source>
</evidence>
<dbReference type="Pfam" id="PF06816">
    <property type="entry name" value="NOD"/>
    <property type="match status" value="1"/>
</dbReference>
<dbReference type="FunFam" id="2.10.25.10:FF:000122">
    <property type="entry name" value="Protein crumbs homolog 2"/>
    <property type="match status" value="1"/>
</dbReference>
<dbReference type="SUPFAM" id="SSF57184">
    <property type="entry name" value="Growth factor receptor domain"/>
    <property type="match status" value="1"/>
</dbReference>
<dbReference type="PROSITE" id="PS00022">
    <property type="entry name" value="EGF_1"/>
    <property type="match status" value="20"/>
</dbReference>
<feature type="domain" description="EGF-like" evidence="30">
    <location>
        <begin position="482"/>
        <end position="518"/>
    </location>
</feature>
<evidence type="ECO:0000256" key="23">
    <source>
        <dbReference type="ARBA" id="ARBA00023180"/>
    </source>
</evidence>
<feature type="compositionally biased region" description="Low complexity" evidence="27">
    <location>
        <begin position="1224"/>
        <end position="1242"/>
    </location>
</feature>
<dbReference type="FunFam" id="2.10.25.10:FF:000045">
    <property type="entry name" value="Slit guidance ligand 2"/>
    <property type="match status" value="1"/>
</dbReference>
<feature type="domain" description="EGF-like" evidence="30">
    <location>
        <begin position="519"/>
        <end position="551"/>
    </location>
</feature>
<proteinExistence type="inferred from homology"/>
<feature type="chain" id="PRO_5020586867" description="Notch" evidence="29">
    <location>
        <begin position="25"/>
        <end position="1590"/>
    </location>
</feature>
<organism evidence="32 33">
    <name type="scientific">Steinernema carpocapsae</name>
    <name type="common">Entomopathogenic nematode</name>
    <dbReference type="NCBI Taxonomy" id="34508"/>
    <lineage>
        <taxon>Eukaryota</taxon>
        <taxon>Metazoa</taxon>
        <taxon>Ecdysozoa</taxon>
        <taxon>Nematoda</taxon>
        <taxon>Chromadorea</taxon>
        <taxon>Rhabditida</taxon>
        <taxon>Tylenchina</taxon>
        <taxon>Panagrolaimomorpha</taxon>
        <taxon>Strongyloidoidea</taxon>
        <taxon>Steinernematidae</taxon>
        <taxon>Steinernema</taxon>
    </lineage>
</organism>
<dbReference type="OrthoDB" id="283575at2759"/>
<evidence type="ECO:0000256" key="3">
    <source>
        <dbReference type="ARBA" id="ARBA00004498"/>
    </source>
</evidence>
<dbReference type="GO" id="GO:0007157">
    <property type="term" value="P:heterophilic cell-cell adhesion via plasma membrane cell adhesion molecules"/>
    <property type="evidence" value="ECO:0007669"/>
    <property type="project" value="TreeGrafter"/>
</dbReference>
<feature type="domain" description="EGF-like" evidence="30">
    <location>
        <begin position="713"/>
        <end position="750"/>
    </location>
</feature>
<feature type="domain" description="EGF-like" evidence="30">
    <location>
        <begin position="790"/>
        <end position="826"/>
    </location>
</feature>
<keyword evidence="22" id="KW-0675">Receptor</keyword>
<dbReference type="FunFam" id="2.10.25.10:FF:000143">
    <property type="entry name" value="Protein crumbs 1"/>
    <property type="match status" value="1"/>
</dbReference>
<feature type="repeat" description="ANK" evidence="25">
    <location>
        <begin position="1455"/>
        <end position="1487"/>
    </location>
</feature>
<evidence type="ECO:0000256" key="26">
    <source>
        <dbReference type="PROSITE-ProRule" id="PRU00076"/>
    </source>
</evidence>
<dbReference type="PANTHER" id="PTHR24049">
    <property type="entry name" value="CRUMBS FAMILY MEMBER"/>
    <property type="match status" value="1"/>
</dbReference>
<feature type="disulfide bond" evidence="26">
    <location>
        <begin position="701"/>
        <end position="710"/>
    </location>
</feature>
<evidence type="ECO:0000256" key="11">
    <source>
        <dbReference type="ARBA" id="ARBA00022729"/>
    </source>
</evidence>
<evidence type="ECO:0000256" key="24">
    <source>
        <dbReference type="ARBA" id="ARBA00023242"/>
    </source>
</evidence>
<dbReference type="Pfam" id="PF23106">
    <property type="entry name" value="EGF_Teneurin"/>
    <property type="match status" value="1"/>
</dbReference>
<evidence type="ECO:0000256" key="8">
    <source>
        <dbReference type="ARBA" id="ARBA00022530"/>
    </source>
</evidence>
<evidence type="ECO:0000259" key="31">
    <source>
        <dbReference type="PROSITE" id="PS50258"/>
    </source>
</evidence>
<feature type="disulfide bond" evidence="26">
    <location>
        <begin position="388"/>
        <end position="397"/>
    </location>
</feature>
<reference evidence="32 33" key="2">
    <citation type="journal article" date="2019" name="G3 (Bethesda)">
        <title>Hybrid Assembly of the Genome of the Entomopathogenic Nematode Steinernema carpocapsae Identifies the X-Chromosome.</title>
        <authorList>
            <person name="Serra L."/>
            <person name="Macchietto M."/>
            <person name="Macias-Munoz A."/>
            <person name="McGill C.J."/>
            <person name="Rodriguez I.M."/>
            <person name="Rodriguez B."/>
            <person name="Murad R."/>
            <person name="Mortazavi A."/>
        </authorList>
    </citation>
    <scope>NUCLEOTIDE SEQUENCE [LARGE SCALE GENOMIC DNA]</scope>
    <source>
        <strain evidence="32 33">ALL</strain>
    </source>
</reference>
<dbReference type="Pfam" id="PF00066">
    <property type="entry name" value="Notch"/>
    <property type="match status" value="3"/>
</dbReference>
<evidence type="ECO:0000256" key="27">
    <source>
        <dbReference type="SAM" id="MobiDB-lite"/>
    </source>
</evidence>
<evidence type="ECO:0000313" key="33">
    <source>
        <dbReference type="Proteomes" id="UP000298663"/>
    </source>
</evidence>
<feature type="domain" description="LNR" evidence="31">
    <location>
        <begin position="883"/>
        <end position="919"/>
    </location>
</feature>
<sequence>MELRSCFSMRGFVWILCLWSGVVAGGSLAAYKDQSVCSPNFSCQNNGTCLTIDAGYRCECPRPWTGVHCEIVTLHECPSEPCFNGGSCRKLFGRSKQFECLCPIGYQGALCEEQKYSICTQESTPCGSHGSCKLTSAVDPSAYECVCQPGYFGPNCTEIDHCDNNPCHYGTCQNRPDKADGSRFECECPAGRRGKLCEQDVNECHEQPRLCGAQGGGRCVNTLGSYYCSCPSGFTGDGCTTPYVGCDPNPCQNEAHCVTYGPNNDKHSCECKPGFTGRNCEVNINECAYHPHACNNGTCVDGINSFSCRCPPGTTGDFCEVDVDECATGEAMCLNGGTCMNEAGGYKCVCIFGWEGEHCNVNIDDCVGNMCHSGSKCIDRVAKYECECEPGRMGVYCHLEDPCFNEPCGKDAMCLKDVIFGNYSCVCPPGLTGPQCTEDINECLDPEISRWCTPEAGVCVNTFGGFHCECKPGFTDPWCGTVIDSCEADPCLNGATCFNQIGGFQCICLPGFTGNNCETPICSSETCFNGGVCQANGTCACPKGFNGYNCDVNDADYAVCANNNCENNGICVPDGSKSGGYKCTCLNGYLGQYCSFPPNECSANPCQHGGSCLNMDFSYECLCTSGYTGKNCHVNIDDCASKPCENGGICIDGVDSFVCHCDAPFTGERCQQKIDPCHGNKCVNGAMCLPTSDYKNYTCQCNSGFDGRYCEEDINECASIKPCQNDGTCTNGYGSYKCSCPPGFTGPNCEVDIDDCARNPCMNYGLCIDQVNGFKCECETGFTGLRCETNINDCAQNECQNGATCVDKINGYECACKRGFSGRFCEVNDNDCVPGLCLNGGSCIDGINSYRCACDSSFTGRNCQQKVDLGYFNRTDKHEYELCEKHKCAKKAHDGKCDPECNFYICDFDGGDCSAGLKPFEKCERASYCARVFRDGKCDPACDNEACLFDGFDCGSTMEKVCKNYDYCKRRFADGHCDEDCDMAACGFDGGDCQDKKHASQATLPGSIEIIFETSPKHFFGSVNQLLMYMNKQFRAVVKILSNENGTPMIYDWDSAKGRGQLLEAPRKDFIKQVAKREAIRHGVLVVFSVNVEICRSVDPLQCFSDMESIASIAGAASSQKDFDQMGMPIYSAVVQKPTEPSESNVNYFWISMGLMFGFAFIVIGVLQARDRKRKTIHAPIWGIPMENNSVKGFHCSMNNLSYPYDFLGPPNAKMPKLQSADESNSTTTSISPSSSLGSDTTPLHEALESDKPLTHVAHPRLLGSKDDQGQTPLMVAILNNKKEEHVVLDEVKLLLRAGSASTNFIDEQDNDGRTCLIHAINMSREAVLDVLLKDGGADPKIGDNEGKTPLHYACSLDSISIVKKLLASDKMGTDIDFTDSQNRTPFMMYAMHGSDREMGEILMAAGADKNCAGYKESMSYTGVTPLHLAAQNNNRFCVELLLEHDATRDAQDEKEATPLMHAAENGHVEIVTMLLKAGASRDMINQLGFSAIDLAKRNHHHDVLQIFQEFPDMYVRMPQNRMGTALAANQPKRASQKSAAAKKIQSMRNKKNSNSTSSPVYSVPHNPLPHLSPTDLHILRLPRLPTTTT</sequence>
<dbReference type="GO" id="GO:0005886">
    <property type="term" value="C:plasma membrane"/>
    <property type="evidence" value="ECO:0007669"/>
    <property type="project" value="UniProtKB-SubCell"/>
</dbReference>
<feature type="disulfide bond" evidence="26">
    <location>
        <begin position="230"/>
        <end position="239"/>
    </location>
</feature>
<dbReference type="InterPro" id="IPR036770">
    <property type="entry name" value="Ankyrin_rpt-contain_sf"/>
</dbReference>
<feature type="disulfide bond" evidence="26">
    <location>
        <begin position="470"/>
        <end position="479"/>
    </location>
</feature>
<dbReference type="SMART" id="SM00004">
    <property type="entry name" value="NL"/>
    <property type="match status" value="3"/>
</dbReference>
<dbReference type="GO" id="GO:0003008">
    <property type="term" value="P:system process"/>
    <property type="evidence" value="ECO:0007669"/>
    <property type="project" value="UniProtKB-ARBA"/>
</dbReference>
<dbReference type="SUPFAM" id="SSF90193">
    <property type="entry name" value="Notch domain"/>
    <property type="match status" value="3"/>
</dbReference>
<dbReference type="PROSITE" id="PS00010">
    <property type="entry name" value="ASX_HYDROXYL"/>
    <property type="match status" value="12"/>
</dbReference>
<dbReference type="SUPFAM" id="SSF48403">
    <property type="entry name" value="Ankyrin repeat"/>
    <property type="match status" value="1"/>
</dbReference>
<comment type="subcellular location">
    <subcellularLocation>
        <location evidence="2">Cell membrane</location>
        <topology evidence="2">Single-pass type I membrane protein</topology>
    </subcellularLocation>
    <subcellularLocation>
        <location evidence="1">Nucleus</location>
    </subcellularLocation>
    <subcellularLocation>
        <location evidence="3">Secreted</location>
        <location evidence="3">Extracellular space</location>
        <location evidence="3">Extracellular matrix</location>
    </subcellularLocation>
</comment>
<name>A0A4U5MRT2_STECR</name>
<feature type="domain" description="EGF-like" evidence="30">
    <location>
        <begin position="73"/>
        <end position="112"/>
    </location>
</feature>
<dbReference type="FunFam" id="2.10.25.10:FF:000004">
    <property type="entry name" value="Neurogenic locus notch 1"/>
    <property type="match status" value="2"/>
</dbReference>
<feature type="region of interest" description="Disordered" evidence="27">
    <location>
        <begin position="1528"/>
        <end position="1574"/>
    </location>
</feature>
<keyword evidence="6" id="KW-1003">Cell membrane</keyword>
<comment type="similarity">
    <text evidence="4">Belongs to the NOTCH family.</text>
</comment>
<dbReference type="Pfam" id="PF12661">
    <property type="entry name" value="hEGF"/>
    <property type="match status" value="3"/>
</dbReference>
<feature type="domain" description="EGF-like" evidence="30">
    <location>
        <begin position="597"/>
        <end position="633"/>
    </location>
</feature>
<keyword evidence="20" id="KW-0010">Activator</keyword>
<feature type="disulfide bond" evidence="26">
    <location>
        <begin position="211"/>
        <end position="228"/>
    </location>
</feature>
<dbReference type="FunFam" id="2.10.25.10:FF:000031">
    <property type="entry name" value="neurogenic locus notch homolog protein 3"/>
    <property type="match status" value="1"/>
</dbReference>
<feature type="transmembrane region" description="Helical" evidence="28">
    <location>
        <begin position="1148"/>
        <end position="1167"/>
    </location>
</feature>